<accession>A0A2I0UNQ3</accession>
<gene>
    <name evidence="1" type="ORF">llap_2012</name>
</gene>
<keyword evidence="1" id="KW-0808">Transferase</keyword>
<keyword evidence="1" id="KW-0695">RNA-directed DNA polymerase</keyword>
<name>A0A2I0UNQ3_LIMLA</name>
<dbReference type="AlphaFoldDB" id="A0A2I0UNQ3"/>
<organism evidence="1 2">
    <name type="scientific">Limosa lapponica baueri</name>
    <dbReference type="NCBI Taxonomy" id="1758121"/>
    <lineage>
        <taxon>Eukaryota</taxon>
        <taxon>Metazoa</taxon>
        <taxon>Chordata</taxon>
        <taxon>Craniata</taxon>
        <taxon>Vertebrata</taxon>
        <taxon>Euteleostomi</taxon>
        <taxon>Archelosauria</taxon>
        <taxon>Archosauria</taxon>
        <taxon>Dinosauria</taxon>
        <taxon>Saurischia</taxon>
        <taxon>Theropoda</taxon>
        <taxon>Coelurosauria</taxon>
        <taxon>Aves</taxon>
        <taxon>Neognathae</taxon>
        <taxon>Neoaves</taxon>
        <taxon>Charadriiformes</taxon>
        <taxon>Scolopacidae</taxon>
        <taxon>Limosa</taxon>
    </lineage>
</organism>
<sequence>MHQYRLGADLLESSSVERDIGVLVDNKLTVSQQRAFMAKKANGLLGRIKKSMASRLIRWLHNQIARLAIIMQSKVANEFNSNSGHSDSAVIVTIHCRSGTVALSVQALQQNCIVITTGCKRSDLTKTSVAVRHTTGVYFNIEFSWHSVECTLSKFSNDTKLGGMVDTLEGRDAIQRDLDRLERWACANRMKFNQAKCRVLHLEFGNPRHKYRLGGEWLESSPEEKDLGVLADEKLNMSWECALAAQNANYILGCIKRIVARR</sequence>
<dbReference type="EMBL" id="KZ505672">
    <property type="protein sequence ID" value="PKU47679.1"/>
    <property type="molecule type" value="Genomic_DNA"/>
</dbReference>
<reference evidence="2" key="1">
    <citation type="submission" date="2017-11" db="EMBL/GenBank/DDBJ databases">
        <authorList>
            <person name="Lima N.C."/>
            <person name="Parody-Merino A.M."/>
            <person name="Battley P.F."/>
            <person name="Fidler A.E."/>
            <person name="Prosdocimi F."/>
        </authorList>
    </citation>
    <scope>NUCLEOTIDE SEQUENCE [LARGE SCALE GENOMIC DNA]</scope>
</reference>
<proteinExistence type="predicted"/>
<dbReference type="GO" id="GO:0003964">
    <property type="term" value="F:RNA-directed DNA polymerase activity"/>
    <property type="evidence" value="ECO:0007669"/>
    <property type="project" value="UniProtKB-KW"/>
</dbReference>
<protein>
    <submittedName>
        <fullName evidence="1">Rna-directed dna polymerase from mobile element jockey-like</fullName>
    </submittedName>
</protein>
<keyword evidence="1" id="KW-0548">Nucleotidyltransferase</keyword>
<dbReference type="OrthoDB" id="410381at2759"/>
<dbReference type="Proteomes" id="UP000233556">
    <property type="component" value="Unassembled WGS sequence"/>
</dbReference>
<dbReference type="PANTHER" id="PTHR33332">
    <property type="entry name" value="REVERSE TRANSCRIPTASE DOMAIN-CONTAINING PROTEIN"/>
    <property type="match status" value="1"/>
</dbReference>
<reference evidence="2" key="2">
    <citation type="submission" date="2017-12" db="EMBL/GenBank/DDBJ databases">
        <title>Genome sequence of the Bar-tailed Godwit (Limosa lapponica baueri).</title>
        <authorList>
            <person name="Lima N.C.B."/>
            <person name="Parody-Merino A.M."/>
            <person name="Battley P.F."/>
            <person name="Fidler A.E."/>
            <person name="Prosdocimi F."/>
        </authorList>
    </citation>
    <scope>NUCLEOTIDE SEQUENCE [LARGE SCALE GENOMIC DNA]</scope>
</reference>
<keyword evidence="2" id="KW-1185">Reference proteome</keyword>
<evidence type="ECO:0000313" key="2">
    <source>
        <dbReference type="Proteomes" id="UP000233556"/>
    </source>
</evidence>
<evidence type="ECO:0000313" key="1">
    <source>
        <dbReference type="EMBL" id="PKU47679.1"/>
    </source>
</evidence>